<dbReference type="AlphaFoldDB" id="W9H3C0"/>
<dbReference type="Proteomes" id="UP000019486">
    <property type="component" value="Unassembled WGS sequence"/>
</dbReference>
<proteinExistence type="predicted"/>
<sequence length="80" mass="8513">MRWRRLVLDQDIDEGGSAVDQGDAVEPVGPVLAQRLVDEGAVDQSGSPGARQAATATGRRSRIRAPAALGCSSRRLKNWS</sequence>
<reference evidence="2 3" key="1">
    <citation type="submission" date="2013-08" db="EMBL/GenBank/DDBJ databases">
        <title>The genome sequence of Skermanella stibiiresistens.</title>
        <authorList>
            <person name="Zhu W."/>
            <person name="Wang G."/>
        </authorList>
    </citation>
    <scope>NUCLEOTIDE SEQUENCE [LARGE SCALE GENOMIC DNA]</scope>
    <source>
        <strain evidence="2 3">SB22</strain>
    </source>
</reference>
<dbReference type="STRING" id="1385369.N825_07735"/>
<evidence type="ECO:0000256" key="1">
    <source>
        <dbReference type="SAM" id="MobiDB-lite"/>
    </source>
</evidence>
<gene>
    <name evidence="2" type="ORF">N825_07735</name>
</gene>
<dbReference type="EMBL" id="AVFL01000013">
    <property type="protein sequence ID" value="EWY39291.1"/>
    <property type="molecule type" value="Genomic_DNA"/>
</dbReference>
<name>W9H3C0_9PROT</name>
<feature type="region of interest" description="Disordered" evidence="1">
    <location>
        <begin position="42"/>
        <end position="67"/>
    </location>
</feature>
<organism evidence="2 3">
    <name type="scientific">Skermanella stibiiresistens SB22</name>
    <dbReference type="NCBI Taxonomy" id="1385369"/>
    <lineage>
        <taxon>Bacteria</taxon>
        <taxon>Pseudomonadati</taxon>
        <taxon>Pseudomonadota</taxon>
        <taxon>Alphaproteobacteria</taxon>
        <taxon>Rhodospirillales</taxon>
        <taxon>Azospirillaceae</taxon>
        <taxon>Skermanella</taxon>
    </lineage>
</organism>
<comment type="caution">
    <text evidence="2">The sequence shown here is derived from an EMBL/GenBank/DDBJ whole genome shotgun (WGS) entry which is preliminary data.</text>
</comment>
<protein>
    <submittedName>
        <fullName evidence="2">Uncharacterized protein</fullName>
    </submittedName>
</protein>
<accession>W9H3C0</accession>
<evidence type="ECO:0000313" key="3">
    <source>
        <dbReference type="Proteomes" id="UP000019486"/>
    </source>
</evidence>
<keyword evidence="3" id="KW-1185">Reference proteome</keyword>
<feature type="compositionally biased region" description="Low complexity" evidence="1">
    <location>
        <begin position="49"/>
        <end position="58"/>
    </location>
</feature>
<evidence type="ECO:0000313" key="2">
    <source>
        <dbReference type="EMBL" id="EWY39291.1"/>
    </source>
</evidence>